<comment type="caution">
    <text evidence="8">The sequence shown here is derived from an EMBL/GenBank/DDBJ whole genome shotgun (WGS) entry which is preliminary data.</text>
</comment>
<feature type="transmembrane region" description="Helical" evidence="6">
    <location>
        <begin position="362"/>
        <end position="379"/>
    </location>
</feature>
<evidence type="ECO:0000256" key="2">
    <source>
        <dbReference type="ARBA" id="ARBA00022475"/>
    </source>
</evidence>
<keyword evidence="5 6" id="KW-0472">Membrane</keyword>
<reference evidence="8 9" key="2">
    <citation type="submission" date="2023-12" db="EMBL/GenBank/DDBJ databases">
        <authorList>
            <consortium name="Cladostephus spongiosus"/>
            <person name="Lorente B."/>
            <person name="Cabral C."/>
            <person name="Frias J."/>
            <person name="Faria J."/>
            <person name="Toubarro D."/>
        </authorList>
    </citation>
    <scope>NUCLEOTIDE SEQUENCE [LARGE SCALE GENOMIC DNA]</scope>
    <source>
        <strain evidence="8 9">ZMCS4</strain>
    </source>
</reference>
<dbReference type="Pfam" id="PF12698">
    <property type="entry name" value="ABC2_membrane_3"/>
    <property type="match status" value="1"/>
</dbReference>
<reference evidence="9" key="1">
    <citation type="submission" date="2023-07" db="EMBL/GenBank/DDBJ databases">
        <title>Draft genome sequence of Agarivorans aestuarii strain ZMCS4, a CAZymes producing bacteria isolated from the marine brown algae Clodostephus spongiosus.</title>
        <authorList>
            <person name="Lorente B."/>
            <person name="Cabral C."/>
            <person name="Frias J."/>
            <person name="Faria J."/>
            <person name="Toubarro D."/>
        </authorList>
    </citation>
    <scope>NUCLEOTIDE SEQUENCE [LARGE SCALE GENOMIC DNA]</scope>
    <source>
        <strain evidence="9">ZMCS4</strain>
    </source>
</reference>
<evidence type="ECO:0000259" key="7">
    <source>
        <dbReference type="Pfam" id="PF12698"/>
    </source>
</evidence>
<keyword evidence="9" id="KW-1185">Reference proteome</keyword>
<evidence type="ECO:0000256" key="5">
    <source>
        <dbReference type="ARBA" id="ARBA00023136"/>
    </source>
</evidence>
<dbReference type="Proteomes" id="UP001310248">
    <property type="component" value="Unassembled WGS sequence"/>
</dbReference>
<evidence type="ECO:0000256" key="3">
    <source>
        <dbReference type="ARBA" id="ARBA00022692"/>
    </source>
</evidence>
<evidence type="ECO:0000256" key="1">
    <source>
        <dbReference type="ARBA" id="ARBA00004651"/>
    </source>
</evidence>
<dbReference type="PANTHER" id="PTHR30294">
    <property type="entry name" value="MEMBRANE COMPONENT OF ABC TRANSPORTER YHHJ-RELATED"/>
    <property type="match status" value="1"/>
</dbReference>
<dbReference type="PANTHER" id="PTHR30294:SF47">
    <property type="entry name" value="INNER MEMBRANE TRANSPORT PERMEASE YHHJ"/>
    <property type="match status" value="1"/>
</dbReference>
<protein>
    <submittedName>
        <fullName evidence="8">ABC transporter permease</fullName>
    </submittedName>
</protein>
<feature type="domain" description="ABC-2 type transporter transmembrane" evidence="7">
    <location>
        <begin position="27"/>
        <end position="378"/>
    </location>
</feature>
<feature type="transmembrane region" description="Helical" evidence="6">
    <location>
        <begin position="302"/>
        <end position="322"/>
    </location>
</feature>
<name>A0ABU7G6B0_9ALTE</name>
<dbReference type="InterPro" id="IPR013525">
    <property type="entry name" value="ABC2_TM"/>
</dbReference>
<evidence type="ECO:0000256" key="6">
    <source>
        <dbReference type="SAM" id="Phobius"/>
    </source>
</evidence>
<feature type="transmembrane region" description="Helical" evidence="6">
    <location>
        <begin position="193"/>
        <end position="215"/>
    </location>
</feature>
<evidence type="ECO:0000313" key="8">
    <source>
        <dbReference type="EMBL" id="MEE1674952.1"/>
    </source>
</evidence>
<keyword evidence="2" id="KW-1003">Cell membrane</keyword>
<feature type="transmembrane region" description="Helical" evidence="6">
    <location>
        <begin position="272"/>
        <end position="295"/>
    </location>
</feature>
<organism evidence="8 9">
    <name type="scientific">Agarivorans aestuarii</name>
    <dbReference type="NCBI Taxonomy" id="1563703"/>
    <lineage>
        <taxon>Bacteria</taxon>
        <taxon>Pseudomonadati</taxon>
        <taxon>Pseudomonadota</taxon>
        <taxon>Gammaproteobacteria</taxon>
        <taxon>Alteromonadales</taxon>
        <taxon>Alteromonadaceae</taxon>
        <taxon>Agarivorans</taxon>
    </lineage>
</organism>
<feature type="transmembrane region" description="Helical" evidence="6">
    <location>
        <begin position="236"/>
        <end position="260"/>
    </location>
</feature>
<dbReference type="InterPro" id="IPR051449">
    <property type="entry name" value="ABC-2_transporter_component"/>
</dbReference>
<accession>A0ABU7G6B0</accession>
<sequence length="393" mass="43279">MNATSEPSLSLRQLFIQQCLLLRDNAWLMAMLTWLPLLAFLAVWWVFSSGLTRELPIAVIDHDHSQLSRSLIGHYDASPTLQVRSVYSEPKARSLLRTGDVSALVIIPANLEKHTKLAQTPTVAAYYNSQFMVIGKQINSALQQAHGTFSAKVAVAKALSHGNTQTLQALGDAVPIRNQISALYNGNSNYAQFIVSAALPAFWQILIMAVMILALGAELKNHSFKNWLASQAWQKLAIKLSFFGGLLWLQGVLLCTLMFHGFDWPMRGSWSVLLLALLLCVLASQAIALIFMLLFQDVARALSFAGALTAPSFAFMGVTFPVSDMPWFAQFWRQLIPITHYIEVQIAQANYGASVAQSLPNLSALLVFGLAFISAAFLVKMRFAKPAQLGHNT</sequence>
<comment type="subcellular location">
    <subcellularLocation>
        <location evidence="1">Cell membrane</location>
        <topology evidence="1">Multi-pass membrane protein</topology>
    </subcellularLocation>
</comment>
<dbReference type="RefSeq" id="WP_329775969.1">
    <property type="nucleotide sequence ID" value="NZ_JAYDYW010000011.1"/>
</dbReference>
<feature type="transmembrane region" description="Helical" evidence="6">
    <location>
        <begin position="26"/>
        <end position="47"/>
    </location>
</feature>
<proteinExistence type="predicted"/>
<evidence type="ECO:0000256" key="4">
    <source>
        <dbReference type="ARBA" id="ARBA00022989"/>
    </source>
</evidence>
<dbReference type="Gene3D" id="3.40.1710.10">
    <property type="entry name" value="abc type-2 transporter like domain"/>
    <property type="match status" value="1"/>
</dbReference>
<gene>
    <name evidence="8" type="ORF">SNR37_000274</name>
</gene>
<dbReference type="EMBL" id="JAYDYW010000011">
    <property type="protein sequence ID" value="MEE1674952.1"/>
    <property type="molecule type" value="Genomic_DNA"/>
</dbReference>
<keyword evidence="4 6" id="KW-1133">Transmembrane helix</keyword>
<evidence type="ECO:0000313" key="9">
    <source>
        <dbReference type="Proteomes" id="UP001310248"/>
    </source>
</evidence>
<keyword evidence="3 6" id="KW-0812">Transmembrane</keyword>